<protein>
    <submittedName>
        <fullName evidence="3">N-hydroxyarylamine O-acetyltransferase</fullName>
    </submittedName>
</protein>
<dbReference type="GO" id="GO:0004060">
    <property type="term" value="F:arylamine N-acetyltransferase activity"/>
    <property type="evidence" value="ECO:0007669"/>
    <property type="project" value="TreeGrafter"/>
</dbReference>
<dbReference type="PATRIC" id="fig|1656095.3.peg.1860"/>
<comment type="caution">
    <text evidence="3">The sequence shown here is derived from an EMBL/GenBank/DDBJ whole genome shotgun (WGS) entry which is preliminary data.</text>
</comment>
<proteinExistence type="inferred from homology"/>
<dbReference type="PANTHER" id="PTHR11786:SF0">
    <property type="entry name" value="ARYLAMINE N-ACETYLTRANSFERASE 4-RELATED"/>
    <property type="match status" value="1"/>
</dbReference>
<reference evidence="3 4" key="1">
    <citation type="submission" date="2015-06" db="EMBL/GenBank/DDBJ databases">
        <title>Genome sequencing of Cronobacter sp. strain DJ34 isolated from petroleum contaminated sludge of Duliajan Oil Fields, Assam, India.</title>
        <authorList>
            <person name="Pal S."/>
            <person name="Banerjee T.D."/>
            <person name="Roy A."/>
            <person name="Sar P."/>
            <person name="Kazy S.K."/>
        </authorList>
    </citation>
    <scope>NUCLEOTIDE SEQUENCE [LARGE SCALE GENOMIC DNA]</scope>
    <source>
        <strain evidence="3 4">DJ34</strain>
    </source>
</reference>
<evidence type="ECO:0000313" key="4">
    <source>
        <dbReference type="Proteomes" id="UP000037315"/>
    </source>
</evidence>
<dbReference type="InterPro" id="IPR001447">
    <property type="entry name" value="Arylamine_N-AcTrfase"/>
</dbReference>
<name>A0A0J8YE86_9ENTR</name>
<accession>A0A0J8YE86</accession>
<dbReference type="AlphaFoldDB" id="A0A0J8YE86"/>
<dbReference type="Pfam" id="PF00797">
    <property type="entry name" value="Acetyltransf_2"/>
    <property type="match status" value="1"/>
</dbReference>
<dbReference type="Gene3D" id="3.30.2140.10">
    <property type="entry name" value="Arylamine N-acetyltransferase"/>
    <property type="match status" value="1"/>
</dbReference>
<sequence length="280" mass="32323">MAFTLEHYLARIGFNREARVDFSTLQSLHRRHIAAIAFENLDVLLGREILLDDDSIFEKLVTAGRGGYCFEHNALFTRALNEIGFETQNLAARVLVAKPDEMPPRTHRLVMVKLEEATWIADVGFGGLTLSVPLPLKDGAEQASAQGLYRLEKKQNEFLLLLRQHDHFQPLYRFDLEKQYPADYLMANHFIAHWPDSHFRHHLLAALHPLDTCRLTLVNRRETAHEKPPRQAELKDNDTLYDSLQQRFNIRLDHPRHGVTRDSLSKVMERVMAEEGAESK</sequence>
<evidence type="ECO:0000256" key="2">
    <source>
        <dbReference type="RuleBase" id="RU003452"/>
    </source>
</evidence>
<dbReference type="RefSeq" id="WP_048887562.1">
    <property type="nucleotide sequence ID" value="NZ_LFEJ01000009.1"/>
</dbReference>
<dbReference type="PANTHER" id="PTHR11786">
    <property type="entry name" value="N-HYDROXYARYLAMINE O-ACETYLTRANSFERASE"/>
    <property type="match status" value="1"/>
</dbReference>
<evidence type="ECO:0000313" key="3">
    <source>
        <dbReference type="EMBL" id="KMV35839.1"/>
    </source>
</evidence>
<dbReference type="STRING" id="1121863.GCA_000621185_01346"/>
<keyword evidence="4" id="KW-1185">Reference proteome</keyword>
<dbReference type="PRINTS" id="PR01543">
    <property type="entry name" value="ANATRNSFRASE"/>
</dbReference>
<organism evidence="3 4">
    <name type="scientific">Franconibacter pulveris</name>
    <dbReference type="NCBI Taxonomy" id="435910"/>
    <lineage>
        <taxon>Bacteria</taxon>
        <taxon>Pseudomonadati</taxon>
        <taxon>Pseudomonadota</taxon>
        <taxon>Gammaproteobacteria</taxon>
        <taxon>Enterobacterales</taxon>
        <taxon>Enterobacteriaceae</taxon>
        <taxon>Franconibacter</taxon>
    </lineage>
</organism>
<evidence type="ECO:0000256" key="1">
    <source>
        <dbReference type="ARBA" id="ARBA00006547"/>
    </source>
</evidence>
<gene>
    <name evidence="3" type="ORF">ACH50_05815</name>
</gene>
<dbReference type="InterPro" id="IPR038765">
    <property type="entry name" value="Papain-like_cys_pep_sf"/>
</dbReference>
<dbReference type="OrthoDB" id="7181050at2"/>
<dbReference type="SUPFAM" id="SSF54001">
    <property type="entry name" value="Cysteine proteinases"/>
    <property type="match status" value="1"/>
</dbReference>
<dbReference type="Proteomes" id="UP000037315">
    <property type="component" value="Unassembled WGS sequence"/>
</dbReference>
<dbReference type="EMBL" id="LFEJ01000009">
    <property type="protein sequence ID" value="KMV35839.1"/>
    <property type="molecule type" value="Genomic_DNA"/>
</dbReference>
<dbReference type="Gene3D" id="2.40.128.150">
    <property type="entry name" value="Cysteine proteinases"/>
    <property type="match status" value="1"/>
</dbReference>
<comment type="similarity">
    <text evidence="1 2">Belongs to the arylamine N-acetyltransferase family.</text>
</comment>
<keyword evidence="3" id="KW-0808">Transferase</keyword>